<dbReference type="SUPFAM" id="SSF54695">
    <property type="entry name" value="POZ domain"/>
    <property type="match status" value="1"/>
</dbReference>
<comment type="caution">
    <text evidence="3">The sequence shown here is derived from an EMBL/GenBank/DDBJ whole genome shotgun (WGS) entry which is preliminary data.</text>
</comment>
<dbReference type="PANTHER" id="PTHR47457">
    <property type="entry name" value="OS05G0345500 PROTEIN"/>
    <property type="match status" value="1"/>
</dbReference>
<evidence type="ECO:0000313" key="4">
    <source>
        <dbReference type="Proteomes" id="UP001211065"/>
    </source>
</evidence>
<dbReference type="InterPro" id="IPR000210">
    <property type="entry name" value="BTB/POZ_dom"/>
</dbReference>
<dbReference type="CDD" id="cd18186">
    <property type="entry name" value="BTB_POZ_ZBTB_KLHL-like"/>
    <property type="match status" value="1"/>
</dbReference>
<feature type="domain" description="BTB" evidence="2">
    <location>
        <begin position="74"/>
        <end position="143"/>
    </location>
</feature>
<dbReference type="Pfam" id="PF00651">
    <property type="entry name" value="BTB"/>
    <property type="match status" value="1"/>
</dbReference>
<sequence>MFEPHIKKTSENLLSARRLSNNEAIERNNIKYLNLYGSPASVLTSTDVVTIEEKLIEVASSHHFLNLLKTGEFSDFTVIGPDNKTYKLHKFILSRSDFFNTLFRNENFVESKKQLVKLNFEDKENVFFWIVQWMYGEASKIEATKIFSVLVLSDLLQIQELVKIILNHITENLSNDVTDLLEIFKKICQHRLENNQTYFNPDGSFDSLNETNTLDKLDIYEKVYKKILKNLAKNFNLINEDYDLGFIHPTVLTELLDHNDLLAKNEYQVFKILANYCGRDRADYIKNIVSTCGCEENEQRQSTMQVTQQQQLQPQNLAQITKKKVSNFFKKESSKFINTEPLTQLHTSSNQQQYINSTYQCSQTLNDLNTLASLLHQEECIFRQDLNPTLVNVFFERIFFENMTENELKEASFNQIVPKEFVIRGLMEMVRKLKGQSSNVPLKTNSRRNSIITKKGGEFQYARNWDENGVLFYLGTQDSAHYRNPCTSGLVKVSITPTLKEGVPANILSRQPRCTYTKRSDIGKSCQLVIDLVSWELAVTHYTLRHGYSQDTAESLQSWTFSGSNDGGKTWRVISVHYNDDNLGGEYGTHTWPVGCEEWYSVFKIETMSQSGAILVISGIEFYGDLKPKSLLSMAIHTKRRSIPESEEQECENVSKSKKETITTSNNSTSKVNEVSNSLPISSNETVNDDSLHTFHPNFENFSVRKRSMSVPGNSTLKMDLSSFM</sequence>
<dbReference type="Proteomes" id="UP001211065">
    <property type="component" value="Unassembled WGS sequence"/>
</dbReference>
<dbReference type="EMBL" id="JADGJW010000340">
    <property type="protein sequence ID" value="KAJ3219405.1"/>
    <property type="molecule type" value="Genomic_DNA"/>
</dbReference>
<evidence type="ECO:0000313" key="3">
    <source>
        <dbReference type="EMBL" id="KAJ3219405.1"/>
    </source>
</evidence>
<dbReference type="SMART" id="SM00225">
    <property type="entry name" value="BTB"/>
    <property type="match status" value="1"/>
</dbReference>
<protein>
    <recommendedName>
        <fullName evidence="2">BTB domain-containing protein</fullName>
    </recommendedName>
</protein>
<dbReference type="InterPro" id="IPR011333">
    <property type="entry name" value="SKP1/BTB/POZ_sf"/>
</dbReference>
<accession>A0AAD5XVG1</accession>
<evidence type="ECO:0000259" key="2">
    <source>
        <dbReference type="PROSITE" id="PS50097"/>
    </source>
</evidence>
<gene>
    <name evidence="3" type="ORF">HK099_004720</name>
</gene>
<organism evidence="3 4">
    <name type="scientific">Clydaea vesicula</name>
    <dbReference type="NCBI Taxonomy" id="447962"/>
    <lineage>
        <taxon>Eukaryota</taxon>
        <taxon>Fungi</taxon>
        <taxon>Fungi incertae sedis</taxon>
        <taxon>Chytridiomycota</taxon>
        <taxon>Chytridiomycota incertae sedis</taxon>
        <taxon>Chytridiomycetes</taxon>
        <taxon>Lobulomycetales</taxon>
        <taxon>Lobulomycetaceae</taxon>
        <taxon>Clydaea</taxon>
    </lineage>
</organism>
<dbReference type="PANTHER" id="PTHR47457:SF1">
    <property type="entry name" value="BTB DOMAIN-CONTAINING PROTEIN-RELATED"/>
    <property type="match status" value="1"/>
</dbReference>
<reference evidence="3" key="1">
    <citation type="submission" date="2020-05" db="EMBL/GenBank/DDBJ databases">
        <title>Phylogenomic resolution of chytrid fungi.</title>
        <authorList>
            <person name="Stajich J.E."/>
            <person name="Amses K."/>
            <person name="Simmons R."/>
            <person name="Seto K."/>
            <person name="Myers J."/>
            <person name="Bonds A."/>
            <person name="Quandt C.A."/>
            <person name="Barry K."/>
            <person name="Liu P."/>
            <person name="Grigoriev I."/>
            <person name="Longcore J.E."/>
            <person name="James T.Y."/>
        </authorList>
    </citation>
    <scope>NUCLEOTIDE SEQUENCE</scope>
    <source>
        <strain evidence="3">JEL0476</strain>
    </source>
</reference>
<dbReference type="AlphaFoldDB" id="A0AAD5XVG1"/>
<feature type="region of interest" description="Disordered" evidence="1">
    <location>
        <begin position="643"/>
        <end position="686"/>
    </location>
</feature>
<keyword evidence="4" id="KW-1185">Reference proteome</keyword>
<name>A0AAD5XVG1_9FUNG</name>
<dbReference type="Gene3D" id="3.30.710.10">
    <property type="entry name" value="Potassium Channel Kv1.1, Chain A"/>
    <property type="match status" value="1"/>
</dbReference>
<dbReference type="PROSITE" id="PS50097">
    <property type="entry name" value="BTB"/>
    <property type="match status" value="1"/>
</dbReference>
<proteinExistence type="predicted"/>
<feature type="compositionally biased region" description="Polar residues" evidence="1">
    <location>
        <begin position="662"/>
        <end position="686"/>
    </location>
</feature>
<evidence type="ECO:0000256" key="1">
    <source>
        <dbReference type="SAM" id="MobiDB-lite"/>
    </source>
</evidence>